<comment type="similarity">
    <text evidence="1">Belongs to the ATP-dependent AMP-binding enzyme family.</text>
</comment>
<keyword evidence="3" id="KW-0276">Fatty acid metabolism</keyword>
<comment type="caution">
    <text evidence="6">The sequence shown here is derived from an EMBL/GenBank/DDBJ whole genome shotgun (WGS) entry which is preliminary data.</text>
</comment>
<evidence type="ECO:0000313" key="6">
    <source>
        <dbReference type="EMBL" id="PWA12335.1"/>
    </source>
</evidence>
<dbReference type="Proteomes" id="UP000245998">
    <property type="component" value="Unassembled WGS sequence"/>
</dbReference>
<sequence length="62" mass="7255">MRDEVVKAFIQLHEGVTITKEEIIAFCKESLSDFKIPEHIEFVKEFPRTSIGKIQKNLLRHS</sequence>
<reference evidence="6 7" key="1">
    <citation type="submission" date="2018-04" db="EMBL/GenBank/DDBJ databases">
        <title>Camelliibacillus theae gen. nov., sp. nov., isolated from Pu'er tea.</title>
        <authorList>
            <person name="Niu L."/>
        </authorList>
    </citation>
    <scope>NUCLEOTIDE SEQUENCE [LARGE SCALE GENOMIC DNA]</scope>
    <source>
        <strain evidence="6 7">T8</strain>
    </source>
</reference>
<dbReference type="InterPro" id="IPR045851">
    <property type="entry name" value="AMP-bd_C_sf"/>
</dbReference>
<proteinExistence type="inferred from homology"/>
<dbReference type="Pfam" id="PF13193">
    <property type="entry name" value="AMP-binding_C"/>
    <property type="match status" value="1"/>
</dbReference>
<gene>
    <name evidence="6" type="ORF">DCC39_06850</name>
</gene>
<dbReference type="OrthoDB" id="2967997at2"/>
<keyword evidence="4" id="KW-0443">Lipid metabolism</keyword>
<dbReference type="AlphaFoldDB" id="A0A2U1K4Y8"/>
<dbReference type="EMBL" id="QCZG01000010">
    <property type="protein sequence ID" value="PWA12335.1"/>
    <property type="molecule type" value="Genomic_DNA"/>
</dbReference>
<evidence type="ECO:0000256" key="1">
    <source>
        <dbReference type="ARBA" id="ARBA00006432"/>
    </source>
</evidence>
<dbReference type="InterPro" id="IPR025110">
    <property type="entry name" value="AMP-bd_C"/>
</dbReference>
<dbReference type="GO" id="GO:0006631">
    <property type="term" value="P:fatty acid metabolic process"/>
    <property type="evidence" value="ECO:0007669"/>
    <property type="project" value="UniProtKB-KW"/>
</dbReference>
<accession>A0A2U1K4Y8</accession>
<dbReference type="PANTHER" id="PTHR43859:SF4">
    <property type="entry name" value="BUTANOATE--COA LIGASE AAE1-RELATED"/>
    <property type="match status" value="1"/>
</dbReference>
<dbReference type="PANTHER" id="PTHR43859">
    <property type="entry name" value="ACYL-ACTIVATING ENZYME"/>
    <property type="match status" value="1"/>
</dbReference>
<evidence type="ECO:0000259" key="5">
    <source>
        <dbReference type="Pfam" id="PF13193"/>
    </source>
</evidence>
<feature type="domain" description="AMP-binding enzyme C-terminal" evidence="5">
    <location>
        <begin position="4"/>
        <end position="53"/>
    </location>
</feature>
<dbReference type="Gene3D" id="3.30.300.30">
    <property type="match status" value="1"/>
</dbReference>
<name>A0A2U1K4Y8_9BACI</name>
<dbReference type="SUPFAM" id="SSF56801">
    <property type="entry name" value="Acetyl-CoA synthetase-like"/>
    <property type="match status" value="1"/>
</dbReference>
<evidence type="ECO:0000313" key="7">
    <source>
        <dbReference type="Proteomes" id="UP000245998"/>
    </source>
</evidence>
<evidence type="ECO:0000256" key="2">
    <source>
        <dbReference type="ARBA" id="ARBA00022598"/>
    </source>
</evidence>
<dbReference type="RefSeq" id="WP_116554158.1">
    <property type="nucleotide sequence ID" value="NZ_QCZG01000010.1"/>
</dbReference>
<evidence type="ECO:0000256" key="3">
    <source>
        <dbReference type="ARBA" id="ARBA00022832"/>
    </source>
</evidence>
<keyword evidence="7" id="KW-1185">Reference proteome</keyword>
<evidence type="ECO:0000256" key="4">
    <source>
        <dbReference type="ARBA" id="ARBA00023098"/>
    </source>
</evidence>
<organism evidence="6 7">
    <name type="scientific">Pueribacillus theae</name>
    <dbReference type="NCBI Taxonomy" id="2171751"/>
    <lineage>
        <taxon>Bacteria</taxon>
        <taxon>Bacillati</taxon>
        <taxon>Bacillota</taxon>
        <taxon>Bacilli</taxon>
        <taxon>Bacillales</taxon>
        <taxon>Bacillaceae</taxon>
        <taxon>Pueribacillus</taxon>
    </lineage>
</organism>
<protein>
    <recommendedName>
        <fullName evidence="5">AMP-binding enzyme C-terminal domain-containing protein</fullName>
    </recommendedName>
</protein>
<dbReference type="GO" id="GO:0016874">
    <property type="term" value="F:ligase activity"/>
    <property type="evidence" value="ECO:0007669"/>
    <property type="project" value="UniProtKB-KW"/>
</dbReference>
<keyword evidence="2" id="KW-0436">Ligase</keyword>